<dbReference type="Proteomes" id="UP001277761">
    <property type="component" value="Unassembled WGS sequence"/>
</dbReference>
<gene>
    <name evidence="8" type="ORF">SK069_10745</name>
</gene>
<reference evidence="8 9" key="1">
    <citation type="submission" date="2023-11" db="EMBL/GenBank/DDBJ databases">
        <authorList>
            <person name="Xu M."/>
            <person name="Jiang T."/>
        </authorList>
    </citation>
    <scope>NUCLEOTIDE SEQUENCE [LARGE SCALE GENOMIC DNA]</scope>
    <source>
        <strain evidence="8 9">SD</strain>
    </source>
</reference>
<dbReference type="RefSeq" id="WP_319954228.1">
    <property type="nucleotide sequence ID" value="NZ_JAXAVX010000004.1"/>
</dbReference>
<dbReference type="PROSITE" id="PS00095">
    <property type="entry name" value="C5_MTASE_2"/>
    <property type="match status" value="1"/>
</dbReference>
<evidence type="ECO:0000256" key="2">
    <source>
        <dbReference type="ARBA" id="ARBA00022679"/>
    </source>
</evidence>
<dbReference type="Gene3D" id="3.90.120.10">
    <property type="entry name" value="DNA Methylase, subunit A, domain 2"/>
    <property type="match status" value="1"/>
</dbReference>
<keyword evidence="1 5" id="KW-0489">Methyltransferase</keyword>
<keyword evidence="9" id="KW-1185">Reference proteome</keyword>
<dbReference type="InterPro" id="IPR050390">
    <property type="entry name" value="C5-Methyltransferase"/>
</dbReference>
<dbReference type="SUPFAM" id="SSF53335">
    <property type="entry name" value="S-adenosyl-L-methionine-dependent methyltransferases"/>
    <property type="match status" value="1"/>
</dbReference>
<protein>
    <recommendedName>
        <fullName evidence="7">Cytosine-specific methyltransferase</fullName>
        <ecNumber evidence="7">2.1.1.37</ecNumber>
    </recommendedName>
</protein>
<dbReference type="InterPro" id="IPR031303">
    <property type="entry name" value="C5_meth_CS"/>
</dbReference>
<feature type="active site" evidence="5">
    <location>
        <position position="72"/>
    </location>
</feature>
<dbReference type="GO" id="GO:0032259">
    <property type="term" value="P:methylation"/>
    <property type="evidence" value="ECO:0007669"/>
    <property type="project" value="UniProtKB-KW"/>
</dbReference>
<dbReference type="EMBL" id="JAXAVX010000004">
    <property type="protein sequence ID" value="MDX8152073.1"/>
    <property type="molecule type" value="Genomic_DNA"/>
</dbReference>
<keyword evidence="4" id="KW-0680">Restriction system</keyword>
<comment type="similarity">
    <text evidence="5 6">Belongs to the class I-like SAM-binding methyltransferase superfamily. C5-methyltransferase family.</text>
</comment>
<evidence type="ECO:0000256" key="4">
    <source>
        <dbReference type="ARBA" id="ARBA00022747"/>
    </source>
</evidence>
<dbReference type="PANTHER" id="PTHR10629:SF52">
    <property type="entry name" value="DNA (CYTOSINE-5)-METHYLTRANSFERASE 1"/>
    <property type="match status" value="1"/>
</dbReference>
<dbReference type="InterPro" id="IPR018117">
    <property type="entry name" value="C5_DNA_meth_AS"/>
</dbReference>
<comment type="caution">
    <text evidence="8">The sequence shown here is derived from an EMBL/GenBank/DDBJ whole genome shotgun (WGS) entry which is preliminary data.</text>
</comment>
<sequence>MTFRVVDLFAGCGGMTLGFEATGRFRSIFAVEFERPAAATYARNFGEHVAAKPIELVEEFPATDVLIGGPPCQGFSPLNMRGVGLERRDLWREYLRALDQSAPSVFVMENVPELLRSAEYLAFREAATELGYQVDGRILNAADYGVPQRRRRAIVIGSRVGDVVWPAPTHSQSGEDGSPRWRTFRDAVAGLPLEPDGHNWHRSRNPRPISIERYKTIPGEGEGRFDLAQRRPDITPACWLRKPTGSTDVFGRLWWDRPAFTIRTEFYKPEKGRYLHPSEHRPITLREAARCMTFPDEFAFPEDQGMTAVAKQIGNAVPPRLAEHLAQAIAAMLDAGDEVARQEDRQLSLVAA</sequence>
<dbReference type="EC" id="2.1.1.37" evidence="7"/>
<evidence type="ECO:0000313" key="9">
    <source>
        <dbReference type="Proteomes" id="UP001277761"/>
    </source>
</evidence>
<keyword evidence="3 5" id="KW-0949">S-adenosyl-L-methionine</keyword>
<dbReference type="GO" id="GO:0003886">
    <property type="term" value="F:DNA (cytosine-5-)-methyltransferase activity"/>
    <property type="evidence" value="ECO:0007669"/>
    <property type="project" value="UniProtKB-EC"/>
</dbReference>
<evidence type="ECO:0000256" key="6">
    <source>
        <dbReference type="RuleBase" id="RU000416"/>
    </source>
</evidence>
<evidence type="ECO:0000256" key="5">
    <source>
        <dbReference type="PROSITE-ProRule" id="PRU01016"/>
    </source>
</evidence>
<comment type="catalytic activity">
    <reaction evidence="7">
        <text>a 2'-deoxycytidine in DNA + S-adenosyl-L-methionine = a 5-methyl-2'-deoxycytidine in DNA + S-adenosyl-L-homocysteine + H(+)</text>
        <dbReference type="Rhea" id="RHEA:13681"/>
        <dbReference type="Rhea" id="RHEA-COMP:11369"/>
        <dbReference type="Rhea" id="RHEA-COMP:11370"/>
        <dbReference type="ChEBI" id="CHEBI:15378"/>
        <dbReference type="ChEBI" id="CHEBI:57856"/>
        <dbReference type="ChEBI" id="CHEBI:59789"/>
        <dbReference type="ChEBI" id="CHEBI:85452"/>
        <dbReference type="ChEBI" id="CHEBI:85454"/>
        <dbReference type="EC" id="2.1.1.37"/>
    </reaction>
</comment>
<evidence type="ECO:0000256" key="3">
    <source>
        <dbReference type="ARBA" id="ARBA00022691"/>
    </source>
</evidence>
<dbReference type="Gene3D" id="3.40.50.150">
    <property type="entry name" value="Vaccinia Virus protein VP39"/>
    <property type="match status" value="1"/>
</dbReference>
<dbReference type="PROSITE" id="PS51679">
    <property type="entry name" value="SAM_MT_C5"/>
    <property type="match status" value="1"/>
</dbReference>
<proteinExistence type="inferred from homology"/>
<evidence type="ECO:0000256" key="7">
    <source>
        <dbReference type="RuleBase" id="RU000417"/>
    </source>
</evidence>
<dbReference type="PRINTS" id="PR00105">
    <property type="entry name" value="C5METTRFRASE"/>
</dbReference>
<keyword evidence="2 5" id="KW-0808">Transferase</keyword>
<dbReference type="PANTHER" id="PTHR10629">
    <property type="entry name" value="CYTOSINE-SPECIFIC METHYLTRANSFERASE"/>
    <property type="match status" value="1"/>
</dbReference>
<dbReference type="InterPro" id="IPR029063">
    <property type="entry name" value="SAM-dependent_MTases_sf"/>
</dbReference>
<name>A0ABU4VMF2_9ACTN</name>
<evidence type="ECO:0000256" key="1">
    <source>
        <dbReference type="ARBA" id="ARBA00022603"/>
    </source>
</evidence>
<accession>A0ABU4VMF2</accession>
<evidence type="ECO:0000313" key="8">
    <source>
        <dbReference type="EMBL" id="MDX8152073.1"/>
    </source>
</evidence>
<organism evidence="8 9">
    <name type="scientific">Patulibacter brassicae</name>
    <dbReference type="NCBI Taxonomy" id="1705717"/>
    <lineage>
        <taxon>Bacteria</taxon>
        <taxon>Bacillati</taxon>
        <taxon>Actinomycetota</taxon>
        <taxon>Thermoleophilia</taxon>
        <taxon>Solirubrobacterales</taxon>
        <taxon>Patulibacteraceae</taxon>
        <taxon>Patulibacter</taxon>
    </lineage>
</organism>
<dbReference type="NCBIfam" id="TIGR00675">
    <property type="entry name" value="dcm"/>
    <property type="match status" value="1"/>
</dbReference>
<dbReference type="InterPro" id="IPR001525">
    <property type="entry name" value="C5_MeTfrase"/>
</dbReference>
<dbReference type="PROSITE" id="PS00094">
    <property type="entry name" value="C5_MTASE_1"/>
    <property type="match status" value="1"/>
</dbReference>
<dbReference type="Pfam" id="PF00145">
    <property type="entry name" value="DNA_methylase"/>
    <property type="match status" value="1"/>
</dbReference>